<sequence length="142" mass="15431">MATISPHSATALLLALVLAVGTAESSKPAATPDDVYPMPTVMSEHNWLPVKGFLLKEKHVLDAARFAVTTYNNEHPGELPLKLVRVDGGEVLAAGSGVVYHIYLTASSHAHSEEKYQTFVFVPLAGEMPRQLLFVPVDVVYY</sequence>
<keyword evidence="3" id="KW-1185">Reference proteome</keyword>
<proteinExistence type="predicted"/>
<dbReference type="SUPFAM" id="SSF54403">
    <property type="entry name" value="Cystatin/monellin"/>
    <property type="match status" value="1"/>
</dbReference>
<accession>A0AAV2C6M0</accession>
<feature type="signal peptide" evidence="1">
    <location>
        <begin position="1"/>
        <end position="25"/>
    </location>
</feature>
<evidence type="ECO:0000256" key="1">
    <source>
        <dbReference type="SAM" id="SignalP"/>
    </source>
</evidence>
<evidence type="ECO:0000313" key="3">
    <source>
        <dbReference type="Proteomes" id="UP001497516"/>
    </source>
</evidence>
<gene>
    <name evidence="2" type="ORF">LTRI10_LOCUS128</name>
</gene>
<reference evidence="2 3" key="1">
    <citation type="submission" date="2024-04" db="EMBL/GenBank/DDBJ databases">
        <authorList>
            <person name="Fracassetti M."/>
        </authorList>
    </citation>
    <scope>NUCLEOTIDE SEQUENCE [LARGE SCALE GENOMIC DNA]</scope>
</reference>
<dbReference type="AlphaFoldDB" id="A0AAV2C6M0"/>
<name>A0AAV2C6M0_9ROSI</name>
<dbReference type="Gene3D" id="3.10.450.10">
    <property type="match status" value="1"/>
</dbReference>
<dbReference type="EMBL" id="OZ034813">
    <property type="protein sequence ID" value="CAL1352137.1"/>
    <property type="molecule type" value="Genomic_DNA"/>
</dbReference>
<feature type="chain" id="PRO_5043729703" description="Cysteine proteinase inhibitor" evidence="1">
    <location>
        <begin position="26"/>
        <end position="142"/>
    </location>
</feature>
<organism evidence="2 3">
    <name type="scientific">Linum trigynum</name>
    <dbReference type="NCBI Taxonomy" id="586398"/>
    <lineage>
        <taxon>Eukaryota</taxon>
        <taxon>Viridiplantae</taxon>
        <taxon>Streptophyta</taxon>
        <taxon>Embryophyta</taxon>
        <taxon>Tracheophyta</taxon>
        <taxon>Spermatophyta</taxon>
        <taxon>Magnoliopsida</taxon>
        <taxon>eudicotyledons</taxon>
        <taxon>Gunneridae</taxon>
        <taxon>Pentapetalae</taxon>
        <taxon>rosids</taxon>
        <taxon>fabids</taxon>
        <taxon>Malpighiales</taxon>
        <taxon>Linaceae</taxon>
        <taxon>Linum</taxon>
    </lineage>
</organism>
<keyword evidence="1" id="KW-0732">Signal</keyword>
<evidence type="ECO:0000313" key="2">
    <source>
        <dbReference type="EMBL" id="CAL1352137.1"/>
    </source>
</evidence>
<dbReference type="Proteomes" id="UP001497516">
    <property type="component" value="Chromosome 1"/>
</dbReference>
<evidence type="ECO:0008006" key="4">
    <source>
        <dbReference type="Google" id="ProtNLM"/>
    </source>
</evidence>
<dbReference type="InterPro" id="IPR046350">
    <property type="entry name" value="Cystatin_sf"/>
</dbReference>
<protein>
    <recommendedName>
        <fullName evidence="4">Cysteine proteinase inhibitor</fullName>
    </recommendedName>
</protein>